<proteinExistence type="inferred from homology"/>
<dbReference type="SUPFAM" id="SSF55486">
    <property type="entry name" value="Metalloproteases ('zincins'), catalytic domain"/>
    <property type="match status" value="1"/>
</dbReference>
<comment type="caution">
    <text evidence="7">The sequence shown here is derived from an EMBL/GenBank/DDBJ whole genome shotgun (WGS) entry which is preliminary data.</text>
</comment>
<dbReference type="Proteomes" id="UP000321893">
    <property type="component" value="Unassembled WGS sequence"/>
</dbReference>
<dbReference type="Pfam" id="PF02031">
    <property type="entry name" value="Peptidase_M7"/>
    <property type="match status" value="1"/>
</dbReference>
<name>A0A511E1W9_LENKE</name>
<dbReference type="Gene3D" id="3.40.390.10">
    <property type="entry name" value="Collagenase (Catalytic Domain)"/>
    <property type="match status" value="1"/>
</dbReference>
<dbReference type="STRING" id="1423764.FC95_GL000621"/>
<gene>
    <name evidence="7" type="ORF">LKE01_22480</name>
</gene>
<evidence type="ECO:0000256" key="5">
    <source>
        <dbReference type="ARBA" id="ARBA00022723"/>
    </source>
</evidence>
<dbReference type="GO" id="GO:0006508">
    <property type="term" value="P:proteolysis"/>
    <property type="evidence" value="ECO:0007669"/>
    <property type="project" value="InterPro"/>
</dbReference>
<organism evidence="7 8">
    <name type="scientific">Lentilactobacillus kefiri</name>
    <name type="common">Lactobacillus kefiri</name>
    <dbReference type="NCBI Taxonomy" id="33962"/>
    <lineage>
        <taxon>Bacteria</taxon>
        <taxon>Bacillati</taxon>
        <taxon>Bacillota</taxon>
        <taxon>Bacilli</taxon>
        <taxon>Lactobacillales</taxon>
        <taxon>Lactobacillaceae</taxon>
        <taxon>Lentilactobacillus</taxon>
    </lineage>
</organism>
<comment type="similarity">
    <text evidence="2">Belongs to the peptidase M7 family.</text>
</comment>
<dbReference type="GeneID" id="71566262"/>
<dbReference type="AlphaFoldDB" id="A0A511E1W9"/>
<reference evidence="7" key="1">
    <citation type="submission" date="2019-07" db="EMBL/GenBank/DDBJ databases">
        <title>Whole genome shotgun sequence of Lactobacillus kefiri NBRC 15888.</title>
        <authorList>
            <person name="Hosoyama A."/>
            <person name="Uohara A."/>
            <person name="Ohji S."/>
            <person name="Ichikawa N."/>
        </authorList>
    </citation>
    <scope>NUCLEOTIDE SEQUENCE [LARGE SCALE GENOMIC DNA]</scope>
    <source>
        <strain evidence="7">NBRC 15888</strain>
    </source>
</reference>
<keyword evidence="8" id="KW-1185">Reference proteome</keyword>
<comment type="catalytic activity">
    <reaction evidence="1">
        <text>Hydrolyzes proteins with a preference for Tyr or Phe in the P1' position. Has no action on amino-acid p-nitroanilides.</text>
        <dbReference type="EC" id="3.4.24.77"/>
    </reaction>
</comment>
<dbReference type="InterPro" id="IPR024079">
    <property type="entry name" value="MetalloPept_cat_dom_sf"/>
</dbReference>
<keyword evidence="5" id="KW-0479">Metal-binding</keyword>
<evidence type="ECO:0000256" key="1">
    <source>
        <dbReference type="ARBA" id="ARBA00000612"/>
    </source>
</evidence>
<accession>A0A511E1W9</accession>
<sequence>MLRAKHLFVLVLTTLIVMIGFGAMGSQSISAQTVKFNSAMHTSKNLTYNGTIKYYVKSDAKKYSSDISYATKKWNKALGKKVFKQTKSMSHSRLVFTGTSKLGRSYAGVAEINSGVIALNTSWMNRYNQQKRRAVVIHELGHTLGTKDLYVYPNAQLRGMFKKQTIMGGNYSTTIKSFDSKLAKWTLRHTRTMSQNEFHHYRANTGLYYQQMLHGRI</sequence>
<evidence type="ECO:0000256" key="2">
    <source>
        <dbReference type="ARBA" id="ARBA00006571"/>
    </source>
</evidence>
<evidence type="ECO:0000256" key="4">
    <source>
        <dbReference type="ARBA" id="ARBA00019129"/>
    </source>
</evidence>
<evidence type="ECO:0000313" key="7">
    <source>
        <dbReference type="EMBL" id="GEL29428.1"/>
    </source>
</evidence>
<evidence type="ECO:0000256" key="6">
    <source>
        <dbReference type="ARBA" id="ARBA00029927"/>
    </source>
</evidence>
<dbReference type="GO" id="GO:0004222">
    <property type="term" value="F:metalloendopeptidase activity"/>
    <property type="evidence" value="ECO:0007669"/>
    <property type="project" value="InterPro"/>
</dbReference>
<dbReference type="OrthoDB" id="2317079at2"/>
<dbReference type="EMBL" id="BJVK01000059">
    <property type="protein sequence ID" value="GEL29428.1"/>
    <property type="molecule type" value="Genomic_DNA"/>
</dbReference>
<dbReference type="EC" id="3.4.24.77" evidence="3"/>
<dbReference type="GO" id="GO:0005576">
    <property type="term" value="C:extracellular region"/>
    <property type="evidence" value="ECO:0007669"/>
    <property type="project" value="InterPro"/>
</dbReference>
<evidence type="ECO:0000256" key="3">
    <source>
        <dbReference type="ARBA" id="ARBA00012325"/>
    </source>
</evidence>
<protein>
    <recommendedName>
        <fullName evidence="4">Extracellular small neutral protease</fullName>
        <ecNumber evidence="3">3.4.24.77</ecNumber>
    </recommendedName>
    <alternativeName>
        <fullName evidence="6">Snapalysin</fullName>
    </alternativeName>
</protein>
<dbReference type="InterPro" id="IPR000013">
    <property type="entry name" value="Peptidase_M7"/>
</dbReference>
<dbReference type="GO" id="GO:0008270">
    <property type="term" value="F:zinc ion binding"/>
    <property type="evidence" value="ECO:0007669"/>
    <property type="project" value="InterPro"/>
</dbReference>
<evidence type="ECO:0000313" key="8">
    <source>
        <dbReference type="Proteomes" id="UP000321893"/>
    </source>
</evidence>
<dbReference type="RefSeq" id="WP_056983281.1">
    <property type="nucleotide sequence ID" value="NZ_BJVK01000059.1"/>
</dbReference>